<evidence type="ECO:0000313" key="2">
    <source>
        <dbReference type="Proteomes" id="UP000007174"/>
    </source>
</evidence>
<evidence type="ECO:0000313" key="1">
    <source>
        <dbReference type="EMBL" id="CCF47558.1"/>
    </source>
</evidence>
<dbReference type="EMBL" id="CACQ02009868">
    <property type="protein sequence ID" value="CCF47558.1"/>
    <property type="molecule type" value="Genomic_DNA"/>
</dbReference>
<dbReference type="AlphaFoldDB" id="H1W4Z4"/>
<gene>
    <name evidence="1" type="ORF">CH063_15905</name>
</gene>
<dbReference type="HOGENOM" id="CLU_2644630_0_0_1"/>
<reference evidence="2" key="1">
    <citation type="journal article" date="2012" name="Nat. Genet.">
        <title>Lifestyle transitions in plant pathogenic Colletotrichum fungi deciphered by genome and transcriptome analyses.</title>
        <authorList>
            <person name="O'Connell R.J."/>
            <person name="Thon M.R."/>
            <person name="Hacquard S."/>
            <person name="Amyotte S.G."/>
            <person name="Kleemann J."/>
            <person name="Torres M.F."/>
            <person name="Damm U."/>
            <person name="Buiate E.A."/>
            <person name="Epstein L."/>
            <person name="Alkan N."/>
            <person name="Altmueller J."/>
            <person name="Alvarado-Balderrama L."/>
            <person name="Bauser C.A."/>
            <person name="Becker C."/>
            <person name="Birren B.W."/>
            <person name="Chen Z."/>
            <person name="Choi J."/>
            <person name="Crouch J.A."/>
            <person name="Duvick J.P."/>
            <person name="Farman M.A."/>
            <person name="Gan P."/>
            <person name="Heiman D."/>
            <person name="Henrissat B."/>
            <person name="Howard R.J."/>
            <person name="Kabbage M."/>
            <person name="Koch C."/>
            <person name="Kracher B."/>
            <person name="Kubo Y."/>
            <person name="Law A.D."/>
            <person name="Lebrun M.-H."/>
            <person name="Lee Y.-H."/>
            <person name="Miyara I."/>
            <person name="Moore N."/>
            <person name="Neumann U."/>
            <person name="Nordstroem K."/>
            <person name="Panaccione D.G."/>
            <person name="Panstruga R."/>
            <person name="Place M."/>
            <person name="Proctor R.H."/>
            <person name="Prusky D."/>
            <person name="Rech G."/>
            <person name="Reinhardt R."/>
            <person name="Rollins J.A."/>
            <person name="Rounsley S."/>
            <person name="Schardl C.L."/>
            <person name="Schwartz D.C."/>
            <person name="Shenoy N."/>
            <person name="Shirasu K."/>
            <person name="Sikhakolli U.R."/>
            <person name="Stueber K."/>
            <person name="Sukno S.A."/>
            <person name="Sweigard J.A."/>
            <person name="Takano Y."/>
            <person name="Takahara H."/>
            <person name="Trail F."/>
            <person name="van der Does H.C."/>
            <person name="Voll L.M."/>
            <person name="Will I."/>
            <person name="Young S."/>
            <person name="Zeng Q."/>
            <person name="Zhang J."/>
            <person name="Zhou S."/>
            <person name="Dickman M.B."/>
            <person name="Schulze-Lefert P."/>
            <person name="Ver Loren van Themaat E."/>
            <person name="Ma L.-J."/>
            <person name="Vaillancourt L.J."/>
        </authorList>
    </citation>
    <scope>NUCLEOTIDE SEQUENCE [LARGE SCALE GENOMIC DNA]</scope>
    <source>
        <strain evidence="2">IMI 349063</strain>
    </source>
</reference>
<accession>H1W4Z4</accession>
<dbReference type="Proteomes" id="UP000007174">
    <property type="component" value="Unassembled WGS sequence"/>
</dbReference>
<dbReference type="VEuPathDB" id="FungiDB:CH63R_03408"/>
<protein>
    <submittedName>
        <fullName evidence="1">Uncharacterized protein</fullName>
    </submittedName>
</protein>
<sequence>MEKAPGNTIVSPAHDRPLWRRGYLLKLNFITLSMVLFSSANGYDGSIMGGLLALPFWNQFMHHPSGAYLGWISAIYW</sequence>
<organism evidence="1 2">
    <name type="scientific">Colletotrichum higginsianum (strain IMI 349063)</name>
    <name type="common">Crucifer anthracnose fungus</name>
    <dbReference type="NCBI Taxonomy" id="759273"/>
    <lineage>
        <taxon>Eukaryota</taxon>
        <taxon>Fungi</taxon>
        <taxon>Dikarya</taxon>
        <taxon>Ascomycota</taxon>
        <taxon>Pezizomycotina</taxon>
        <taxon>Sordariomycetes</taxon>
        <taxon>Hypocreomycetidae</taxon>
        <taxon>Glomerellales</taxon>
        <taxon>Glomerellaceae</taxon>
        <taxon>Colletotrichum</taxon>
        <taxon>Colletotrichum destructivum species complex</taxon>
    </lineage>
</organism>
<proteinExistence type="predicted"/>
<feature type="non-terminal residue" evidence="1">
    <location>
        <position position="77"/>
    </location>
</feature>
<name>H1W4Z4_COLHI</name>